<reference evidence="1 2" key="1">
    <citation type="submission" date="2018-07" db="EMBL/GenBank/DDBJ databases">
        <title>a novel species of Sphingomonas isolated from the rhizosphere soil of Araceae plant.</title>
        <authorList>
            <person name="Zhiyong W."/>
            <person name="Qinglan Z."/>
            <person name="Zhiwei F."/>
            <person name="Ding X."/>
            <person name="Gejiao W."/>
            <person name="Shixue Z."/>
        </authorList>
    </citation>
    <scope>NUCLEOTIDE SEQUENCE [LARGE SCALE GENOMIC DNA]</scope>
    <source>
        <strain evidence="1 2">WZY 27</strain>
    </source>
</reference>
<evidence type="ECO:0000313" key="2">
    <source>
        <dbReference type="Proteomes" id="UP000253918"/>
    </source>
</evidence>
<keyword evidence="2" id="KW-1185">Reference proteome</keyword>
<organism evidence="1 2">
    <name type="scientific">Sphingomonas aracearum</name>
    <dbReference type="NCBI Taxonomy" id="2283317"/>
    <lineage>
        <taxon>Bacteria</taxon>
        <taxon>Pseudomonadati</taxon>
        <taxon>Pseudomonadota</taxon>
        <taxon>Alphaproteobacteria</taxon>
        <taxon>Sphingomonadales</taxon>
        <taxon>Sphingomonadaceae</taxon>
        <taxon>Sphingomonas</taxon>
    </lineage>
</organism>
<sequence length="60" mass="5777">MRAAVLLPLLLAACGTGDPPPGATSAGEAQALNEAAAMLDANSVEANAVGIDGDNEDGAQ</sequence>
<dbReference type="Proteomes" id="UP000253918">
    <property type="component" value="Unassembled WGS sequence"/>
</dbReference>
<dbReference type="RefSeq" id="WP_114686088.1">
    <property type="nucleotide sequence ID" value="NZ_QQNB01000001.1"/>
</dbReference>
<protein>
    <submittedName>
        <fullName evidence="1">Uncharacterized protein</fullName>
    </submittedName>
</protein>
<comment type="caution">
    <text evidence="1">The sequence shown here is derived from an EMBL/GenBank/DDBJ whole genome shotgun (WGS) entry which is preliminary data.</text>
</comment>
<dbReference type="EMBL" id="QQNB01000001">
    <property type="protein sequence ID" value="RDE06504.1"/>
    <property type="molecule type" value="Genomic_DNA"/>
</dbReference>
<gene>
    <name evidence="1" type="ORF">DVW87_01965</name>
</gene>
<proteinExistence type="predicted"/>
<evidence type="ECO:0000313" key="1">
    <source>
        <dbReference type="EMBL" id="RDE06504.1"/>
    </source>
</evidence>
<name>A0A369VVT7_9SPHN</name>
<accession>A0A369VVT7</accession>
<dbReference type="AlphaFoldDB" id="A0A369VVT7"/>